<dbReference type="Pfam" id="PF24793">
    <property type="entry name" value="GINT1_N"/>
    <property type="match status" value="1"/>
</dbReference>
<evidence type="ECO:0000313" key="4">
    <source>
        <dbReference type="Proteomes" id="UP001172082"/>
    </source>
</evidence>
<dbReference type="EMBL" id="JAUJEA010000006">
    <property type="protein sequence ID" value="MDN5203136.1"/>
    <property type="molecule type" value="Genomic_DNA"/>
</dbReference>
<keyword evidence="4" id="KW-1185">Reference proteome</keyword>
<dbReference type="Proteomes" id="UP001172082">
    <property type="component" value="Unassembled WGS sequence"/>
</dbReference>
<name>A0ABT8KQV6_9BACT</name>
<gene>
    <name evidence="3" type="ORF">QQ008_17230</name>
</gene>
<comment type="caution">
    <text evidence="3">The sequence shown here is derived from an EMBL/GenBank/DDBJ whole genome shotgun (WGS) entry which is preliminary data.</text>
</comment>
<accession>A0ABT8KQV6</accession>
<evidence type="ECO:0000256" key="1">
    <source>
        <dbReference type="SAM" id="Phobius"/>
    </source>
</evidence>
<dbReference type="Gene3D" id="2.115.10.20">
    <property type="entry name" value="Glycosyl hydrolase domain, family 43"/>
    <property type="match status" value="1"/>
</dbReference>
<proteinExistence type="predicted"/>
<organism evidence="3 4">
    <name type="scientific">Splendidivirga corallicola</name>
    <dbReference type="NCBI Taxonomy" id="3051826"/>
    <lineage>
        <taxon>Bacteria</taxon>
        <taxon>Pseudomonadati</taxon>
        <taxon>Bacteroidota</taxon>
        <taxon>Cytophagia</taxon>
        <taxon>Cytophagales</taxon>
        <taxon>Splendidivirgaceae</taxon>
        <taxon>Splendidivirga</taxon>
    </lineage>
</organism>
<evidence type="ECO:0000313" key="3">
    <source>
        <dbReference type="EMBL" id="MDN5203136.1"/>
    </source>
</evidence>
<evidence type="ECO:0000259" key="2">
    <source>
        <dbReference type="Pfam" id="PF24793"/>
    </source>
</evidence>
<keyword evidence="1" id="KW-1133">Transmembrane helix</keyword>
<dbReference type="SUPFAM" id="SSF75005">
    <property type="entry name" value="Arabinanase/levansucrase/invertase"/>
    <property type="match status" value="1"/>
</dbReference>
<keyword evidence="1" id="KW-0472">Membrane</keyword>
<keyword evidence="1" id="KW-0812">Transmembrane</keyword>
<dbReference type="RefSeq" id="WP_346753158.1">
    <property type="nucleotide sequence ID" value="NZ_JAUJEA010000006.1"/>
</dbReference>
<protein>
    <recommendedName>
        <fullName evidence="2">Glucosamine inositolphosphorylceramide transferase 1 N-terminal domain-containing protein</fullName>
    </recommendedName>
</protein>
<dbReference type="InterPro" id="IPR023296">
    <property type="entry name" value="Glyco_hydro_beta-prop_sf"/>
</dbReference>
<feature type="transmembrane region" description="Helical" evidence="1">
    <location>
        <begin position="7"/>
        <end position="26"/>
    </location>
</feature>
<feature type="domain" description="Glucosamine inositolphosphorylceramide transferase 1 N-terminal" evidence="2">
    <location>
        <begin position="297"/>
        <end position="506"/>
    </location>
</feature>
<sequence>MTNKSKVSVGLLMDSFAVPAWVFLMLEKIRDSDHSSISLIVLNEQKHTKSTNLSDSFLMKIYRKLERLKVGKIPNHLSIKNAENLLGQIPSLKINAAGNKKQTSLSAEDIQKIKAYNIDVFIQVGFSSIGREFPTTKFGIWALQHGVATANGFNFPGFWEVLKGHPFFTSRLVNLRSENDQSEILYTSNSLVNIFSIYQTASIACWKSASFIPRKLKGIAEGKINDVKDVKTEFDNRIYKEPNQIDLVRLIIDFSFKFIKEKIVNRFIRQQWTLLYKINNQSGAPENYKIITPPKNRFWADPFILERNNQYYVFIEESKMGSEKKGYLSYLTFDKQGNHSKPQKIIEQPYHMSYPFLLEWQNELYMIPESNKDKNIQLYKCKQFPNEWEFQYNLMEDLEAVDTTLFFHNNLWWMFTNIKENEGGSLWDELFLFYADNPLSKNWIPHPQNPIVSDVTRSRPAGEIFNRDGKIIRPAQNCSFRYGYGLKFLEITKLSTSEYEEREISSIEPDWNPSINAVHTFNRAGDFSIMDAVLKRNKFFGRK</sequence>
<dbReference type="InterPro" id="IPR056442">
    <property type="entry name" value="GINT1_N"/>
</dbReference>
<reference evidence="3" key="1">
    <citation type="submission" date="2023-06" db="EMBL/GenBank/DDBJ databases">
        <title>Genomic of Parafulvivirga corallium.</title>
        <authorList>
            <person name="Wang G."/>
        </authorList>
    </citation>
    <scope>NUCLEOTIDE SEQUENCE</scope>
    <source>
        <strain evidence="3">BMA10</strain>
    </source>
</reference>